<dbReference type="PANTHER" id="PTHR30294:SF29">
    <property type="entry name" value="MULTIDRUG ABC TRANSPORTER PERMEASE YBHS-RELATED"/>
    <property type="match status" value="1"/>
</dbReference>
<evidence type="ECO:0000256" key="2">
    <source>
        <dbReference type="ARBA" id="ARBA00022475"/>
    </source>
</evidence>
<dbReference type="Proteomes" id="UP000262142">
    <property type="component" value="Unassembled WGS sequence"/>
</dbReference>
<dbReference type="Pfam" id="PF12698">
    <property type="entry name" value="ABC2_membrane_3"/>
    <property type="match status" value="1"/>
</dbReference>
<name>A0A383U2S4_9FLAO</name>
<feature type="transmembrane region" description="Helical" evidence="6">
    <location>
        <begin position="243"/>
        <end position="265"/>
    </location>
</feature>
<evidence type="ECO:0000256" key="6">
    <source>
        <dbReference type="SAM" id="Phobius"/>
    </source>
</evidence>
<dbReference type="AlphaFoldDB" id="A0A383U2S4"/>
<dbReference type="InterPro" id="IPR013525">
    <property type="entry name" value="ABC2_TM"/>
</dbReference>
<dbReference type="GO" id="GO:0140359">
    <property type="term" value="F:ABC-type transporter activity"/>
    <property type="evidence" value="ECO:0007669"/>
    <property type="project" value="InterPro"/>
</dbReference>
<evidence type="ECO:0000256" key="3">
    <source>
        <dbReference type="ARBA" id="ARBA00022692"/>
    </source>
</evidence>
<keyword evidence="4 6" id="KW-1133">Transmembrane helix</keyword>
<keyword evidence="2" id="KW-1003">Cell membrane</keyword>
<evidence type="ECO:0000259" key="7">
    <source>
        <dbReference type="Pfam" id="PF12698"/>
    </source>
</evidence>
<protein>
    <submittedName>
        <fullName evidence="8">ABC-2 family transporter protein</fullName>
    </submittedName>
</protein>
<gene>
    <name evidence="8" type="primary">yhaP</name>
    <name evidence="8" type="ORF">SAMEA104719789_01264</name>
</gene>
<feature type="transmembrane region" description="Helical" evidence="6">
    <location>
        <begin position="390"/>
        <end position="411"/>
    </location>
</feature>
<evidence type="ECO:0000313" key="8">
    <source>
        <dbReference type="EMBL" id="SZD73451.1"/>
    </source>
</evidence>
<feature type="transmembrane region" description="Helical" evidence="6">
    <location>
        <begin position="297"/>
        <end position="319"/>
    </location>
</feature>
<feature type="transmembrane region" description="Helical" evidence="6">
    <location>
        <begin position="21"/>
        <end position="42"/>
    </location>
</feature>
<dbReference type="PANTHER" id="PTHR30294">
    <property type="entry name" value="MEMBRANE COMPONENT OF ABC TRANSPORTER YHHJ-RELATED"/>
    <property type="match status" value="1"/>
</dbReference>
<dbReference type="InterPro" id="IPR051449">
    <property type="entry name" value="ABC-2_transporter_component"/>
</dbReference>
<keyword evidence="9" id="KW-1185">Reference proteome</keyword>
<accession>A0A383U2S4</accession>
<feature type="transmembrane region" description="Helical" evidence="6">
    <location>
        <begin position="186"/>
        <end position="206"/>
    </location>
</feature>
<organism evidence="8 9">
    <name type="scientific">Candidatus Ornithobacterium hominis</name>
    <dbReference type="NCBI Taxonomy" id="2497989"/>
    <lineage>
        <taxon>Bacteria</taxon>
        <taxon>Pseudomonadati</taxon>
        <taxon>Bacteroidota</taxon>
        <taxon>Flavobacteriia</taxon>
        <taxon>Flavobacteriales</taxon>
        <taxon>Weeksellaceae</taxon>
        <taxon>Ornithobacterium</taxon>
    </lineage>
</organism>
<sequence>MNQIFLVTQREYFNEIRKKSFILMTLAVPFLMMAFVSIVVFLGQANQETMNIAVVDESGYFASTFHSTEKERYEYRPVEDLRGMMDTLQASDFLQGILHIPKTDSSFQNLKSDIDFAANKSLGISQISKIQSKLSERLEFLNLKKKGISEEILEKAKVNVKLNVTQQTASGETQKTNETLEAIKSVFSGILMYATFTFIMMYGVRVMRSVLEEKNNRVVEIIISSVKPFNLMMGKILGTTLVAITQFAIWIALILFLMSILPLFLSESISEVSAINPAAAQVESFPEQVNDVIQSIFTLNIPLIISVFFIYFFLGYIFYSSFFAAIGASVENDSETQQFMWVGIMPLLLGVYGSLSIFENPDGPVGFWFSMIPFTSPVTMMARITYGVPYWQLIASIAILILSVIAMVWFASKIYRVGILMYGKKPSIKEWMKWLKY</sequence>
<dbReference type="EMBL" id="UNSC01000005">
    <property type="protein sequence ID" value="SZD73451.1"/>
    <property type="molecule type" value="Genomic_DNA"/>
</dbReference>
<evidence type="ECO:0000313" key="9">
    <source>
        <dbReference type="Proteomes" id="UP000262142"/>
    </source>
</evidence>
<proteinExistence type="predicted"/>
<dbReference type="OrthoDB" id="9768837at2"/>
<feature type="transmembrane region" description="Helical" evidence="6">
    <location>
        <begin position="339"/>
        <end position="358"/>
    </location>
</feature>
<dbReference type="GO" id="GO:0005886">
    <property type="term" value="C:plasma membrane"/>
    <property type="evidence" value="ECO:0007669"/>
    <property type="project" value="UniProtKB-SubCell"/>
</dbReference>
<evidence type="ECO:0000256" key="5">
    <source>
        <dbReference type="ARBA" id="ARBA00023136"/>
    </source>
</evidence>
<keyword evidence="5 6" id="KW-0472">Membrane</keyword>
<comment type="subcellular location">
    <subcellularLocation>
        <location evidence="1">Cell membrane</location>
        <topology evidence="1">Multi-pass membrane protein</topology>
    </subcellularLocation>
</comment>
<evidence type="ECO:0000256" key="4">
    <source>
        <dbReference type="ARBA" id="ARBA00022989"/>
    </source>
</evidence>
<dbReference type="RefSeq" id="WP_119059518.1">
    <property type="nucleotide sequence ID" value="NZ_UNSC01000005.1"/>
</dbReference>
<dbReference type="SUPFAM" id="SSF53850">
    <property type="entry name" value="Periplasmic binding protein-like II"/>
    <property type="match status" value="1"/>
</dbReference>
<dbReference type="Gene3D" id="3.40.190.10">
    <property type="entry name" value="Periplasmic binding protein-like II"/>
    <property type="match status" value="1"/>
</dbReference>
<reference evidence="8 9" key="1">
    <citation type="submission" date="2018-09" db="EMBL/GenBank/DDBJ databases">
        <authorList>
            <consortium name="Pathogen Informatics"/>
        </authorList>
    </citation>
    <scope>NUCLEOTIDE SEQUENCE [LARGE SCALE GENOMIC DNA]</scope>
    <source>
        <strain evidence="8 9">OH-22767</strain>
    </source>
</reference>
<evidence type="ECO:0000256" key="1">
    <source>
        <dbReference type="ARBA" id="ARBA00004651"/>
    </source>
</evidence>
<feature type="domain" description="ABC-2 type transporter transmembrane" evidence="7">
    <location>
        <begin position="19"/>
        <end position="412"/>
    </location>
</feature>
<keyword evidence="3 6" id="KW-0812">Transmembrane</keyword>